<name>A0A3N4N666_9BACT</name>
<protein>
    <submittedName>
        <fullName evidence="1">DUF3560 domain-containing protein</fullName>
    </submittedName>
</protein>
<organism evidence="1 2">
    <name type="scientific">Chitinophaga barathri</name>
    <dbReference type="NCBI Taxonomy" id="1647451"/>
    <lineage>
        <taxon>Bacteria</taxon>
        <taxon>Pseudomonadati</taxon>
        <taxon>Bacteroidota</taxon>
        <taxon>Chitinophagia</taxon>
        <taxon>Chitinophagales</taxon>
        <taxon>Chitinophagaceae</taxon>
        <taxon>Chitinophaga</taxon>
    </lineage>
</organism>
<dbReference type="InterPro" id="IPR021944">
    <property type="entry name" value="DUF3560"/>
</dbReference>
<comment type="caution">
    <text evidence="1">The sequence shown here is derived from an EMBL/GenBank/DDBJ whole genome shotgun (WGS) entry which is preliminary data.</text>
</comment>
<reference evidence="2" key="1">
    <citation type="submission" date="2018-11" db="EMBL/GenBank/DDBJ databases">
        <title>Chitinophaga lutea sp.nov., isolate from arsenic contaminated soil.</title>
        <authorList>
            <person name="Zong Y."/>
        </authorList>
    </citation>
    <scope>NUCLEOTIDE SEQUENCE [LARGE SCALE GENOMIC DNA]</scope>
    <source>
        <strain evidence="2">YLT18</strain>
    </source>
</reference>
<dbReference type="OrthoDB" id="9803716at2"/>
<dbReference type="EMBL" id="RMBX01000001">
    <property type="protein sequence ID" value="RPD43133.1"/>
    <property type="molecule type" value="Genomic_DNA"/>
</dbReference>
<dbReference type="Pfam" id="PF12083">
    <property type="entry name" value="DUF3560"/>
    <property type="match status" value="1"/>
</dbReference>
<gene>
    <name evidence="1" type="ORF">EG028_02225</name>
</gene>
<dbReference type="AlphaFoldDB" id="A0A3N4N666"/>
<sequence length="230" mass="26676">MRCTFIMKNDFEQRKQNRIDYAEGQAAKHQQQADDIDGVFGSNFSHQQTASYFTAKAEGIRNDRSVSSDDPDAIEKLIAQVAELEKIHEFMVAANKCVRKNDKEAFLHLEGATEENWHELMNPRFGNVKGYPRYRLTNNSQNIRTKKQRIAQLHSIAAMAYQMEEYGEVTLIVDPEKNRVQLKWPNKPSREVIELLGKRGFHFHRIEMAWQRKLNPAAEQCARQLAKSLL</sequence>
<proteinExistence type="predicted"/>
<keyword evidence="2" id="KW-1185">Reference proteome</keyword>
<evidence type="ECO:0000313" key="1">
    <source>
        <dbReference type="EMBL" id="RPD43133.1"/>
    </source>
</evidence>
<dbReference type="Proteomes" id="UP000279089">
    <property type="component" value="Unassembled WGS sequence"/>
</dbReference>
<accession>A0A3N4N666</accession>
<evidence type="ECO:0000313" key="2">
    <source>
        <dbReference type="Proteomes" id="UP000279089"/>
    </source>
</evidence>